<reference evidence="2" key="1">
    <citation type="submission" date="2023-07" db="EMBL/GenBank/DDBJ databases">
        <authorList>
            <person name="Yue Y."/>
        </authorList>
    </citation>
    <scope>NUCLEOTIDE SEQUENCE [LARGE SCALE GENOMIC DNA]</scope>
    <source>
        <strain evidence="2">2Y89</strain>
    </source>
</reference>
<feature type="non-terminal residue" evidence="1">
    <location>
        <position position="1"/>
    </location>
</feature>
<keyword evidence="2" id="KW-1185">Reference proteome</keyword>
<evidence type="ECO:0000313" key="1">
    <source>
        <dbReference type="EMBL" id="MCA0154175.1"/>
    </source>
</evidence>
<accession>A0ABS7Y4A7</accession>
<dbReference type="RefSeq" id="WP_224479121.1">
    <property type="nucleotide sequence ID" value="NZ_JAIUJS010000008.1"/>
</dbReference>
<name>A0ABS7Y4A7_9FLAO</name>
<gene>
    <name evidence="1" type="ORF">LBV24_13170</name>
</gene>
<evidence type="ECO:0008006" key="3">
    <source>
        <dbReference type="Google" id="ProtNLM"/>
    </source>
</evidence>
<dbReference type="Proteomes" id="UP001198402">
    <property type="component" value="Unassembled WGS sequence"/>
</dbReference>
<comment type="caution">
    <text evidence="1">The sequence shown here is derived from an EMBL/GenBank/DDBJ whole genome shotgun (WGS) entry which is preliminary data.</text>
</comment>
<proteinExistence type="predicted"/>
<protein>
    <recommendedName>
        <fullName evidence="3">Gliding motility-associated C-terminal domain-containing protein</fullName>
    </recommendedName>
</protein>
<sequence>LELNVYGYEYCSDTPLYTETIGPFSTDTSISIVVPENSNIISETVVGIFNTCNGNPVTDGYVVLTYGDQTFIDAVSNGEFEINLLRCTGENTFVLKGNDYTNLQSTGNISYTFTTPLTDVGEVSACNEVDEFIQYTIDNEETVYILEPINTYYSGEGQGQTVTFFQIWGGYPNQGECIYMEARLQSPEYIGTYDNLDSNNPSDTGFFIGECLSVSYENNNIIYNLNSLGDVGEYIDVNFAGTYEDYNGNPHSISGMVHVLRDN</sequence>
<evidence type="ECO:0000313" key="2">
    <source>
        <dbReference type="Proteomes" id="UP001198402"/>
    </source>
</evidence>
<dbReference type="EMBL" id="JAIUJS010000008">
    <property type="protein sequence ID" value="MCA0154175.1"/>
    <property type="molecule type" value="Genomic_DNA"/>
</dbReference>
<organism evidence="1 2">
    <name type="scientific">Winogradskyella vincentii</name>
    <dbReference type="NCBI Taxonomy" id="2877122"/>
    <lineage>
        <taxon>Bacteria</taxon>
        <taxon>Pseudomonadati</taxon>
        <taxon>Bacteroidota</taxon>
        <taxon>Flavobacteriia</taxon>
        <taxon>Flavobacteriales</taxon>
        <taxon>Flavobacteriaceae</taxon>
        <taxon>Winogradskyella</taxon>
    </lineage>
</organism>